<sequence length="213" mass="23501">RLAVAEGAKIAGASRVIGIDIDSKKFETAKDFRVTEFVNPKDHDKPIQQVLVDMTDGGVDYSFECIGNVSMMRAALECCPKGHIERRFIEVPIGSTWVEATMRASSFGTPRHFFFINCLQICPKIRSLQWESVVTFLSPSFKSFSHRVENGRTVEITIAQFWSSGNGSLATTLVDLEVEFHGISANKEEILHSGSDASTKIDVKALSTETLAP</sequence>
<dbReference type="GO" id="GO:0008270">
    <property type="term" value="F:zinc ion binding"/>
    <property type="evidence" value="ECO:0007669"/>
    <property type="project" value="TreeGrafter"/>
</dbReference>
<proteinExistence type="predicted"/>
<evidence type="ECO:0000313" key="11">
    <source>
        <dbReference type="EMBL" id="KAH9289418.1"/>
    </source>
</evidence>
<evidence type="ECO:0000256" key="4">
    <source>
        <dbReference type="ARBA" id="ARBA00022490"/>
    </source>
</evidence>
<dbReference type="AlphaFoldDB" id="A0AA38F4L8"/>
<evidence type="ECO:0000256" key="2">
    <source>
        <dbReference type="ARBA" id="ARBA00004496"/>
    </source>
</evidence>
<dbReference type="Pfam" id="PF00107">
    <property type="entry name" value="ADH_zinc_N"/>
    <property type="match status" value="1"/>
</dbReference>
<dbReference type="Gene3D" id="3.40.50.720">
    <property type="entry name" value="NAD(P)-binding Rossmann-like Domain"/>
    <property type="match status" value="1"/>
</dbReference>
<dbReference type="InterPro" id="IPR013149">
    <property type="entry name" value="ADH-like_C"/>
</dbReference>
<dbReference type="PANTHER" id="PTHR43880:SF58">
    <property type="entry name" value="ALCOHOL DEHYDROGENASE CLASS-3"/>
    <property type="match status" value="1"/>
</dbReference>
<organism evidence="11 12">
    <name type="scientific">Taxus chinensis</name>
    <name type="common">Chinese yew</name>
    <name type="synonym">Taxus wallichiana var. chinensis</name>
    <dbReference type="NCBI Taxonomy" id="29808"/>
    <lineage>
        <taxon>Eukaryota</taxon>
        <taxon>Viridiplantae</taxon>
        <taxon>Streptophyta</taxon>
        <taxon>Embryophyta</taxon>
        <taxon>Tracheophyta</taxon>
        <taxon>Spermatophyta</taxon>
        <taxon>Pinopsida</taxon>
        <taxon>Pinidae</taxon>
        <taxon>Conifers II</taxon>
        <taxon>Cupressales</taxon>
        <taxon>Taxaceae</taxon>
        <taxon>Taxus</taxon>
    </lineage>
</organism>
<feature type="domain" description="Tripeptidyl-peptidase II galactose-binding" evidence="10">
    <location>
        <begin position="82"/>
        <end position="164"/>
    </location>
</feature>
<dbReference type="EMBL" id="JAHRHJ020003813">
    <property type="protein sequence ID" value="KAH9289418.1"/>
    <property type="molecule type" value="Genomic_DNA"/>
</dbReference>
<evidence type="ECO:0000256" key="3">
    <source>
        <dbReference type="ARBA" id="ARBA00011738"/>
    </source>
</evidence>
<evidence type="ECO:0000256" key="6">
    <source>
        <dbReference type="ARBA" id="ARBA00022833"/>
    </source>
</evidence>
<dbReference type="InterPro" id="IPR048384">
    <property type="entry name" value="TPPII_GBD"/>
</dbReference>
<feature type="non-terminal residue" evidence="11">
    <location>
        <position position="213"/>
    </location>
</feature>
<comment type="subcellular location">
    <subcellularLocation>
        <location evidence="2">Cytoplasm</location>
    </subcellularLocation>
</comment>
<name>A0AA38F4L8_TAXCH</name>
<feature type="non-terminal residue" evidence="11">
    <location>
        <position position="1"/>
    </location>
</feature>
<dbReference type="Pfam" id="PF21316">
    <property type="entry name" value="TPPII_GBD"/>
    <property type="match status" value="1"/>
</dbReference>
<evidence type="ECO:0000259" key="10">
    <source>
        <dbReference type="Pfam" id="PF21316"/>
    </source>
</evidence>
<evidence type="ECO:0000313" key="12">
    <source>
        <dbReference type="Proteomes" id="UP000824469"/>
    </source>
</evidence>
<keyword evidence="12" id="KW-1185">Reference proteome</keyword>
<dbReference type="Proteomes" id="UP000824469">
    <property type="component" value="Unassembled WGS sequence"/>
</dbReference>
<dbReference type="GO" id="GO:0005829">
    <property type="term" value="C:cytosol"/>
    <property type="evidence" value="ECO:0007669"/>
    <property type="project" value="TreeGrafter"/>
</dbReference>
<keyword evidence="6" id="KW-0862">Zinc</keyword>
<evidence type="ECO:0000256" key="8">
    <source>
        <dbReference type="ARBA" id="ARBA00033399"/>
    </source>
</evidence>
<evidence type="ECO:0000256" key="1">
    <source>
        <dbReference type="ARBA" id="ARBA00001947"/>
    </source>
</evidence>
<accession>A0AA38F4L8</accession>
<comment type="cofactor">
    <cofactor evidence="1">
        <name>Zn(2+)</name>
        <dbReference type="ChEBI" id="CHEBI:29105"/>
    </cofactor>
</comment>
<comment type="caution">
    <text evidence="11">The sequence shown here is derived from an EMBL/GenBank/DDBJ whole genome shotgun (WGS) entry which is preliminary data.</text>
</comment>
<protein>
    <recommendedName>
        <fullName evidence="8">Alcohol dehydrogenase class-III</fullName>
    </recommendedName>
    <alternativeName>
        <fullName evidence="7">Glutathione-dependent formaldehyde dehydrogenase</fullName>
    </alternativeName>
</protein>
<feature type="domain" description="Alcohol dehydrogenase-like C-terminal" evidence="9">
    <location>
        <begin position="3"/>
        <end position="81"/>
    </location>
</feature>
<dbReference type="GO" id="GO:0051903">
    <property type="term" value="F:S-(hydroxymethyl)glutathione dehydrogenase [NAD(P)+] activity"/>
    <property type="evidence" value="ECO:0007669"/>
    <property type="project" value="TreeGrafter"/>
</dbReference>
<dbReference type="FunFam" id="3.40.50.720:FF:000003">
    <property type="entry name" value="S-(hydroxymethyl)glutathione dehydrogenase"/>
    <property type="match status" value="1"/>
</dbReference>
<keyword evidence="5" id="KW-0479">Metal-binding</keyword>
<evidence type="ECO:0000259" key="9">
    <source>
        <dbReference type="Pfam" id="PF00107"/>
    </source>
</evidence>
<dbReference type="GO" id="GO:0046294">
    <property type="term" value="P:formaldehyde catabolic process"/>
    <property type="evidence" value="ECO:0007669"/>
    <property type="project" value="TreeGrafter"/>
</dbReference>
<evidence type="ECO:0000256" key="7">
    <source>
        <dbReference type="ARBA" id="ARBA00031007"/>
    </source>
</evidence>
<dbReference type="PANTHER" id="PTHR43880">
    <property type="entry name" value="ALCOHOL DEHYDROGENASE"/>
    <property type="match status" value="1"/>
</dbReference>
<gene>
    <name evidence="11" type="ORF">KI387_033535</name>
</gene>
<dbReference type="SUPFAM" id="SSF51735">
    <property type="entry name" value="NAD(P)-binding Rossmann-fold domains"/>
    <property type="match status" value="1"/>
</dbReference>
<comment type="subunit">
    <text evidence="3">Homodimer.</text>
</comment>
<keyword evidence="4" id="KW-0963">Cytoplasm</keyword>
<evidence type="ECO:0000256" key="5">
    <source>
        <dbReference type="ARBA" id="ARBA00022723"/>
    </source>
</evidence>
<dbReference type="InterPro" id="IPR036291">
    <property type="entry name" value="NAD(P)-bd_dom_sf"/>
</dbReference>
<reference evidence="11 12" key="1">
    <citation type="journal article" date="2021" name="Nat. Plants">
        <title>The Taxus genome provides insights into paclitaxel biosynthesis.</title>
        <authorList>
            <person name="Xiong X."/>
            <person name="Gou J."/>
            <person name="Liao Q."/>
            <person name="Li Y."/>
            <person name="Zhou Q."/>
            <person name="Bi G."/>
            <person name="Li C."/>
            <person name="Du R."/>
            <person name="Wang X."/>
            <person name="Sun T."/>
            <person name="Guo L."/>
            <person name="Liang H."/>
            <person name="Lu P."/>
            <person name="Wu Y."/>
            <person name="Zhang Z."/>
            <person name="Ro D.K."/>
            <person name="Shang Y."/>
            <person name="Huang S."/>
            <person name="Yan J."/>
        </authorList>
    </citation>
    <scope>NUCLEOTIDE SEQUENCE [LARGE SCALE GENOMIC DNA]</scope>
    <source>
        <strain evidence="11">Ta-2019</strain>
    </source>
</reference>